<name>A0A9X4D704_9PSED</name>
<comment type="caution">
    <text evidence="1">The sequence shown here is derived from an EMBL/GenBank/DDBJ whole genome shotgun (WGS) entry which is preliminary data.</text>
</comment>
<dbReference type="AlphaFoldDB" id="A0A9X4D704"/>
<dbReference type="EMBL" id="JANIAM010000001">
    <property type="protein sequence ID" value="MDD2110655.1"/>
    <property type="molecule type" value="Genomic_DNA"/>
</dbReference>
<gene>
    <name evidence="1" type="ORF">NP554_02410</name>
</gene>
<dbReference type="RefSeq" id="WP_274119793.1">
    <property type="nucleotide sequence ID" value="NZ_JANIAM010000001.1"/>
</dbReference>
<reference evidence="1" key="1">
    <citation type="submission" date="2022-07" db="EMBL/GenBank/DDBJ databases">
        <title>Multi-strain Analysis of Pseudomonas putida Reveals Metabolic and Genetic Diversity.</title>
        <authorList>
            <person name="Monk J.M."/>
        </authorList>
    </citation>
    <scope>NUCLEOTIDE SEQUENCE</scope>
    <source>
        <strain evidence="1">17633</strain>
    </source>
</reference>
<sequence length="94" mass="10324">MSYTESFTAALSELRGLRLPEDIERHATTLLQSIEHAAIALQNGGAERPLWESKGRATGYALGLKDGHRLDGSACARLTEVFRSYVEAVEEVPH</sequence>
<evidence type="ECO:0000313" key="2">
    <source>
        <dbReference type="Proteomes" id="UP001150728"/>
    </source>
</evidence>
<organism evidence="1 2">
    <name type="scientific">Pseudomonas asiatica</name>
    <dbReference type="NCBI Taxonomy" id="2219225"/>
    <lineage>
        <taxon>Bacteria</taxon>
        <taxon>Pseudomonadati</taxon>
        <taxon>Pseudomonadota</taxon>
        <taxon>Gammaproteobacteria</taxon>
        <taxon>Pseudomonadales</taxon>
        <taxon>Pseudomonadaceae</taxon>
        <taxon>Pseudomonas</taxon>
    </lineage>
</organism>
<accession>A0A9X4D704</accession>
<evidence type="ECO:0000313" key="1">
    <source>
        <dbReference type="EMBL" id="MDD2110655.1"/>
    </source>
</evidence>
<dbReference type="Proteomes" id="UP001150728">
    <property type="component" value="Unassembled WGS sequence"/>
</dbReference>
<proteinExistence type="predicted"/>
<protein>
    <submittedName>
        <fullName evidence="1">Uncharacterized protein</fullName>
    </submittedName>
</protein>